<dbReference type="EMBL" id="CAJVQC010043510">
    <property type="protein sequence ID" value="CAG8777703.1"/>
    <property type="molecule type" value="Genomic_DNA"/>
</dbReference>
<protein>
    <submittedName>
        <fullName evidence="1">26795_t:CDS:1</fullName>
    </submittedName>
</protein>
<keyword evidence="2" id="KW-1185">Reference proteome</keyword>
<name>A0ACA9R515_9GLOM</name>
<dbReference type="Proteomes" id="UP000789920">
    <property type="component" value="Unassembled WGS sequence"/>
</dbReference>
<evidence type="ECO:0000313" key="2">
    <source>
        <dbReference type="Proteomes" id="UP000789920"/>
    </source>
</evidence>
<proteinExistence type="predicted"/>
<evidence type="ECO:0000313" key="1">
    <source>
        <dbReference type="EMBL" id="CAG8777703.1"/>
    </source>
</evidence>
<organism evidence="1 2">
    <name type="scientific">Racocetra persica</name>
    <dbReference type="NCBI Taxonomy" id="160502"/>
    <lineage>
        <taxon>Eukaryota</taxon>
        <taxon>Fungi</taxon>
        <taxon>Fungi incertae sedis</taxon>
        <taxon>Mucoromycota</taxon>
        <taxon>Glomeromycotina</taxon>
        <taxon>Glomeromycetes</taxon>
        <taxon>Diversisporales</taxon>
        <taxon>Gigasporaceae</taxon>
        <taxon>Racocetra</taxon>
    </lineage>
</organism>
<accession>A0ACA9R515</accession>
<reference evidence="1" key="1">
    <citation type="submission" date="2021-06" db="EMBL/GenBank/DDBJ databases">
        <authorList>
            <person name="Kallberg Y."/>
            <person name="Tangrot J."/>
            <person name="Rosling A."/>
        </authorList>
    </citation>
    <scope>NUCLEOTIDE SEQUENCE</scope>
    <source>
        <strain evidence="1">MA461A</strain>
    </source>
</reference>
<comment type="caution">
    <text evidence="1">The sequence shown here is derived from an EMBL/GenBank/DDBJ whole genome shotgun (WGS) entry which is preliminary data.</text>
</comment>
<sequence length="45" mass="4852">NTNEGIPEPNVLMTAISVSLHANIGQENISILMKNISKRSNLASM</sequence>
<feature type="non-terminal residue" evidence="1">
    <location>
        <position position="1"/>
    </location>
</feature>
<gene>
    <name evidence="1" type="ORF">RPERSI_LOCUS17139</name>
</gene>